<dbReference type="NCBIfam" id="TIGR00544">
    <property type="entry name" value="lgt"/>
    <property type="match status" value="1"/>
</dbReference>
<comment type="subcellular location">
    <subcellularLocation>
        <location evidence="7">Cell membrane</location>
        <topology evidence="7">Multi-pass membrane protein</topology>
    </subcellularLocation>
</comment>
<comment type="similarity">
    <text evidence="1 7">Belongs to the Lgt family.</text>
</comment>
<accession>A0ABQ2YM71</accession>
<dbReference type="EC" id="2.5.1.145" evidence="7"/>
<keyword evidence="3 7" id="KW-0808">Transferase</keyword>
<proteinExistence type="inferred from homology"/>
<comment type="catalytic activity">
    <reaction evidence="7">
        <text>L-cysteinyl-[prolipoprotein] + a 1,2-diacyl-sn-glycero-3-phospho-(1'-sn-glycerol) = an S-1,2-diacyl-sn-glyceryl-L-cysteinyl-[prolipoprotein] + sn-glycerol 1-phosphate + H(+)</text>
        <dbReference type="Rhea" id="RHEA:56712"/>
        <dbReference type="Rhea" id="RHEA-COMP:14679"/>
        <dbReference type="Rhea" id="RHEA-COMP:14680"/>
        <dbReference type="ChEBI" id="CHEBI:15378"/>
        <dbReference type="ChEBI" id="CHEBI:29950"/>
        <dbReference type="ChEBI" id="CHEBI:57685"/>
        <dbReference type="ChEBI" id="CHEBI:64716"/>
        <dbReference type="ChEBI" id="CHEBI:140658"/>
        <dbReference type="EC" id="2.5.1.145"/>
    </reaction>
</comment>
<comment type="caution">
    <text evidence="8">The sequence shown here is derived from an EMBL/GenBank/DDBJ whole genome shotgun (WGS) entry which is preliminary data.</text>
</comment>
<comment type="function">
    <text evidence="7">Catalyzes the transfer of the diacylglyceryl group from phosphatidylglycerol to the sulfhydryl group of the N-terminal cysteine of a prolipoprotein, the first step in the formation of mature lipoproteins.</text>
</comment>
<evidence type="ECO:0000256" key="7">
    <source>
        <dbReference type="HAMAP-Rule" id="MF_01147"/>
    </source>
</evidence>
<evidence type="ECO:0000256" key="1">
    <source>
        <dbReference type="ARBA" id="ARBA00007150"/>
    </source>
</evidence>
<dbReference type="PANTHER" id="PTHR30589">
    <property type="entry name" value="PROLIPOPROTEIN DIACYLGLYCERYL TRANSFERASE"/>
    <property type="match status" value="1"/>
</dbReference>
<dbReference type="InterPro" id="IPR001640">
    <property type="entry name" value="Lgt"/>
</dbReference>
<dbReference type="Proteomes" id="UP000653056">
    <property type="component" value="Unassembled WGS sequence"/>
</dbReference>
<sequence>MLQYPQIDPVAISLGPIQIHWYGLMYVVGFIAAWWLGRRRAHRLGLSHDDIGDLLFYGAVGVVVGGRLGYVLFYGLDQLLANPLWLFNIWEGGMSFHGGLAGVLIAALLFARRHRLAFFQLTDFIAPLVPIGLGAGRLGNFINHELPGRITDVPWAMVFPPMMGLGPEPRHPSALYEFALEGVVLFAVLWWLSRRPRQRGMISGLFLIFYGAFRFTVEFVRLPDPQLGFIAFGWLTMGQLLTLPMLIAGLALLIWSRHQPVDKAKVAVAS</sequence>
<dbReference type="HAMAP" id="MF_01147">
    <property type="entry name" value="Lgt"/>
    <property type="match status" value="1"/>
</dbReference>
<feature type="binding site" evidence="7">
    <location>
        <position position="137"/>
    </location>
    <ligand>
        <name>a 1,2-diacyl-sn-glycero-3-phospho-(1'-sn-glycerol)</name>
        <dbReference type="ChEBI" id="CHEBI:64716"/>
    </ligand>
</feature>
<evidence type="ECO:0000256" key="4">
    <source>
        <dbReference type="ARBA" id="ARBA00022692"/>
    </source>
</evidence>
<evidence type="ECO:0000256" key="2">
    <source>
        <dbReference type="ARBA" id="ARBA00022475"/>
    </source>
</evidence>
<feature type="transmembrane region" description="Helical" evidence="7">
    <location>
        <begin position="174"/>
        <end position="193"/>
    </location>
</feature>
<dbReference type="PROSITE" id="PS01311">
    <property type="entry name" value="LGT"/>
    <property type="match status" value="1"/>
</dbReference>
<organism evidence="8 9">
    <name type="scientific">Litchfieldella qijiaojingensis</name>
    <dbReference type="NCBI Taxonomy" id="980347"/>
    <lineage>
        <taxon>Bacteria</taxon>
        <taxon>Pseudomonadati</taxon>
        <taxon>Pseudomonadota</taxon>
        <taxon>Gammaproteobacteria</taxon>
        <taxon>Oceanospirillales</taxon>
        <taxon>Halomonadaceae</taxon>
        <taxon>Litchfieldella</taxon>
    </lineage>
</organism>
<dbReference type="GO" id="GO:0016740">
    <property type="term" value="F:transferase activity"/>
    <property type="evidence" value="ECO:0007669"/>
    <property type="project" value="UniProtKB-KW"/>
</dbReference>
<evidence type="ECO:0000313" key="8">
    <source>
        <dbReference type="EMBL" id="GGX86318.1"/>
    </source>
</evidence>
<feature type="transmembrane region" description="Helical" evidence="7">
    <location>
        <begin position="229"/>
        <end position="255"/>
    </location>
</feature>
<dbReference type="Pfam" id="PF01790">
    <property type="entry name" value="LGT"/>
    <property type="match status" value="1"/>
</dbReference>
<feature type="transmembrane region" description="Helical" evidence="7">
    <location>
        <begin position="118"/>
        <end position="138"/>
    </location>
</feature>
<feature type="transmembrane region" description="Helical" evidence="7">
    <location>
        <begin position="56"/>
        <end position="74"/>
    </location>
</feature>
<dbReference type="RefSeq" id="WP_189467186.1">
    <property type="nucleotide sequence ID" value="NZ_BMXS01000004.1"/>
</dbReference>
<protein>
    <recommendedName>
        <fullName evidence="7">Phosphatidylglycerol--prolipoprotein diacylglyceryl transferase</fullName>
        <ecNumber evidence="7">2.5.1.145</ecNumber>
    </recommendedName>
</protein>
<comment type="pathway">
    <text evidence="7">Protein modification; lipoprotein biosynthesis (diacylglyceryl transfer).</text>
</comment>
<keyword evidence="6 7" id="KW-0472">Membrane</keyword>
<keyword evidence="2 7" id="KW-1003">Cell membrane</keyword>
<evidence type="ECO:0000256" key="6">
    <source>
        <dbReference type="ARBA" id="ARBA00023136"/>
    </source>
</evidence>
<feature type="transmembrane region" description="Helical" evidence="7">
    <location>
        <begin position="200"/>
        <end position="217"/>
    </location>
</feature>
<evidence type="ECO:0000313" key="9">
    <source>
        <dbReference type="Proteomes" id="UP000653056"/>
    </source>
</evidence>
<reference evidence="9" key="1">
    <citation type="journal article" date="2019" name="Int. J. Syst. Evol. Microbiol.">
        <title>The Global Catalogue of Microorganisms (GCM) 10K type strain sequencing project: providing services to taxonomists for standard genome sequencing and annotation.</title>
        <authorList>
            <consortium name="The Broad Institute Genomics Platform"/>
            <consortium name="The Broad Institute Genome Sequencing Center for Infectious Disease"/>
            <person name="Wu L."/>
            <person name="Ma J."/>
        </authorList>
    </citation>
    <scope>NUCLEOTIDE SEQUENCE [LARGE SCALE GENOMIC DNA]</scope>
    <source>
        <strain evidence="9">KCTC 22228</strain>
    </source>
</reference>
<dbReference type="PANTHER" id="PTHR30589:SF0">
    <property type="entry name" value="PHOSPHATIDYLGLYCEROL--PROLIPOPROTEIN DIACYLGLYCERYL TRANSFERASE"/>
    <property type="match status" value="1"/>
</dbReference>
<keyword evidence="9" id="KW-1185">Reference proteome</keyword>
<feature type="transmembrane region" description="Helical" evidence="7">
    <location>
        <begin position="19"/>
        <end position="36"/>
    </location>
</feature>
<gene>
    <name evidence="7 8" type="primary">lgt</name>
    <name evidence="8" type="ORF">GCM10007160_12000</name>
</gene>
<evidence type="ECO:0000256" key="3">
    <source>
        <dbReference type="ARBA" id="ARBA00022679"/>
    </source>
</evidence>
<keyword evidence="5 7" id="KW-1133">Transmembrane helix</keyword>
<feature type="transmembrane region" description="Helical" evidence="7">
    <location>
        <begin position="94"/>
        <end position="111"/>
    </location>
</feature>
<evidence type="ECO:0000256" key="5">
    <source>
        <dbReference type="ARBA" id="ARBA00022989"/>
    </source>
</evidence>
<keyword evidence="4 7" id="KW-0812">Transmembrane</keyword>
<dbReference type="EMBL" id="BMXS01000004">
    <property type="protein sequence ID" value="GGX86318.1"/>
    <property type="molecule type" value="Genomic_DNA"/>
</dbReference>
<name>A0ABQ2YM71_9GAMM</name>